<dbReference type="Gene3D" id="1.25.40.530">
    <property type="entry name" value="MyTH4 domain"/>
    <property type="match status" value="1"/>
</dbReference>
<dbReference type="OrthoDB" id="437889at2759"/>
<dbReference type="Pfam" id="PF00397">
    <property type="entry name" value="WW"/>
    <property type="match status" value="1"/>
</dbReference>
<dbReference type="PROSITE" id="PS01159">
    <property type="entry name" value="WW_DOMAIN_1"/>
    <property type="match status" value="1"/>
</dbReference>
<comment type="caution">
    <text evidence="5">The sequence shown here is derived from an EMBL/GenBank/DDBJ whole genome shotgun (WGS) entry which is preliminary data.</text>
</comment>
<feature type="domain" description="MyTH4" evidence="4">
    <location>
        <begin position="151"/>
        <end position="319"/>
    </location>
</feature>
<dbReference type="PROSITE" id="PS51016">
    <property type="entry name" value="MYTH4"/>
    <property type="match status" value="1"/>
</dbReference>
<dbReference type="InterPro" id="IPR000198">
    <property type="entry name" value="RhoGAP_dom"/>
</dbReference>
<dbReference type="Proteomes" id="UP000324800">
    <property type="component" value="Unassembled WGS sequence"/>
</dbReference>
<dbReference type="Gene3D" id="2.20.70.10">
    <property type="match status" value="1"/>
</dbReference>
<evidence type="ECO:0000313" key="6">
    <source>
        <dbReference type="Proteomes" id="UP000324800"/>
    </source>
</evidence>
<feature type="domain" description="WW" evidence="2">
    <location>
        <begin position="44"/>
        <end position="78"/>
    </location>
</feature>
<protein>
    <recommendedName>
        <fullName evidence="7">WW domain containing protein</fullName>
    </recommendedName>
</protein>
<evidence type="ECO:0000256" key="1">
    <source>
        <dbReference type="SAM" id="MobiDB-lite"/>
    </source>
</evidence>
<dbReference type="GO" id="GO:0005096">
    <property type="term" value="F:GTPase activator activity"/>
    <property type="evidence" value="ECO:0007669"/>
    <property type="project" value="TreeGrafter"/>
</dbReference>
<dbReference type="InterPro" id="IPR000857">
    <property type="entry name" value="MyTH4_dom"/>
</dbReference>
<dbReference type="GO" id="GO:0005737">
    <property type="term" value="C:cytoplasm"/>
    <property type="evidence" value="ECO:0007669"/>
    <property type="project" value="TreeGrafter"/>
</dbReference>
<dbReference type="EMBL" id="SNRW01010749">
    <property type="protein sequence ID" value="KAA6376118.1"/>
    <property type="molecule type" value="Genomic_DNA"/>
</dbReference>
<organism evidence="5 6">
    <name type="scientific">Streblomastix strix</name>
    <dbReference type="NCBI Taxonomy" id="222440"/>
    <lineage>
        <taxon>Eukaryota</taxon>
        <taxon>Metamonada</taxon>
        <taxon>Preaxostyla</taxon>
        <taxon>Oxymonadida</taxon>
        <taxon>Streblomastigidae</taxon>
        <taxon>Streblomastix</taxon>
    </lineage>
</organism>
<name>A0A5J4V086_9EUKA</name>
<dbReference type="GO" id="GO:0005856">
    <property type="term" value="C:cytoskeleton"/>
    <property type="evidence" value="ECO:0007669"/>
    <property type="project" value="InterPro"/>
</dbReference>
<dbReference type="InterPro" id="IPR008936">
    <property type="entry name" value="Rho_GTPase_activation_prot"/>
</dbReference>
<dbReference type="InterPro" id="IPR001202">
    <property type="entry name" value="WW_dom"/>
</dbReference>
<gene>
    <name evidence="5" type="ORF">EZS28_028356</name>
</gene>
<dbReference type="SUPFAM" id="SSF51045">
    <property type="entry name" value="WW domain"/>
    <property type="match status" value="2"/>
</dbReference>
<evidence type="ECO:0008006" key="7">
    <source>
        <dbReference type="Google" id="ProtNLM"/>
    </source>
</evidence>
<feature type="non-terminal residue" evidence="5">
    <location>
        <position position="402"/>
    </location>
</feature>
<dbReference type="CDD" id="cd00201">
    <property type="entry name" value="WW"/>
    <property type="match status" value="2"/>
</dbReference>
<feature type="domain" description="Rho-GAP" evidence="3">
    <location>
        <begin position="347"/>
        <end position="402"/>
    </location>
</feature>
<feature type="region of interest" description="Disordered" evidence="1">
    <location>
        <begin position="76"/>
        <end position="154"/>
    </location>
</feature>
<evidence type="ECO:0000259" key="3">
    <source>
        <dbReference type="PROSITE" id="PS50238"/>
    </source>
</evidence>
<sequence>MSDSGNQVDLPEGWKQSVDPLKNRTYYYNKSVNVSTWTKPPSSLNLISGWEICYNKDNKRWYYRNETLQITQWDAPSAEQVNQSPKQKQIQKKSPPPIPPSISDKEYQQQQTKQENSIRRISETQSNKQENPIRRISETKQNIPAAPPIPNFKPKLPQPIQHHSPKDDEHEIVIKTFPSGLKQNFRFGQRLITSESDKKTNELMATVAQSIVNLGYQNESLCNEIICQLIKQTTVGPQAVKELQPAVLSDAIRKGWQLIMLCLERFAPLRNCESILLDHIDKAMDMNIGDFSTEKDEQSLKEEISMYATFSLNKLLSLVKFGGILKIDEKKITNIQQVTKARKVFDCMLQDIMLRQTHLLTPEKDFIVPTVMLFLIIKIIQNNGLKTEGIFRKSGVTIDDTE</sequence>
<dbReference type="AlphaFoldDB" id="A0A5J4V086"/>
<reference evidence="5 6" key="1">
    <citation type="submission" date="2019-03" db="EMBL/GenBank/DDBJ databases">
        <title>Single cell metagenomics reveals metabolic interactions within the superorganism composed of flagellate Streblomastix strix and complex community of Bacteroidetes bacteria on its surface.</title>
        <authorList>
            <person name="Treitli S.C."/>
            <person name="Kolisko M."/>
            <person name="Husnik F."/>
            <person name="Keeling P."/>
            <person name="Hampl V."/>
        </authorList>
    </citation>
    <scope>NUCLEOTIDE SEQUENCE [LARGE SCALE GENOMIC DNA]</scope>
    <source>
        <strain evidence="5">ST1C</strain>
    </source>
</reference>
<dbReference type="PROSITE" id="PS50238">
    <property type="entry name" value="RHOGAP"/>
    <property type="match status" value="1"/>
</dbReference>
<dbReference type="PROSITE" id="PS50020">
    <property type="entry name" value="WW_DOMAIN_2"/>
    <property type="match status" value="2"/>
</dbReference>
<dbReference type="Pfam" id="PF00784">
    <property type="entry name" value="MyTH4"/>
    <property type="match status" value="1"/>
</dbReference>
<dbReference type="InterPro" id="IPR038185">
    <property type="entry name" value="MyTH4_dom_sf"/>
</dbReference>
<dbReference type="Gene3D" id="1.10.555.10">
    <property type="entry name" value="Rho GTPase activation protein"/>
    <property type="match status" value="1"/>
</dbReference>
<dbReference type="SMART" id="SM00456">
    <property type="entry name" value="WW"/>
    <property type="match status" value="2"/>
</dbReference>
<dbReference type="InterPro" id="IPR036020">
    <property type="entry name" value="WW_dom_sf"/>
</dbReference>
<feature type="domain" description="WW" evidence="2">
    <location>
        <begin position="8"/>
        <end position="42"/>
    </location>
</feature>
<accession>A0A5J4V086</accession>
<dbReference type="GO" id="GO:0007165">
    <property type="term" value="P:signal transduction"/>
    <property type="evidence" value="ECO:0007669"/>
    <property type="project" value="InterPro"/>
</dbReference>
<proteinExistence type="predicted"/>
<dbReference type="PANTHER" id="PTHR45876">
    <property type="entry name" value="FI04035P"/>
    <property type="match status" value="1"/>
</dbReference>
<evidence type="ECO:0000313" key="5">
    <source>
        <dbReference type="EMBL" id="KAA6376118.1"/>
    </source>
</evidence>
<evidence type="ECO:0000259" key="2">
    <source>
        <dbReference type="PROSITE" id="PS50020"/>
    </source>
</evidence>
<evidence type="ECO:0000259" key="4">
    <source>
        <dbReference type="PROSITE" id="PS51016"/>
    </source>
</evidence>
<dbReference type="PANTHER" id="PTHR45876:SF8">
    <property type="entry name" value="FI04035P"/>
    <property type="match status" value="1"/>
</dbReference>